<evidence type="ECO:0000256" key="1">
    <source>
        <dbReference type="ARBA" id="ARBA00002061"/>
    </source>
</evidence>
<feature type="transmembrane region" description="Helical" evidence="13">
    <location>
        <begin position="20"/>
        <end position="39"/>
    </location>
</feature>
<organism evidence="14 15">
    <name type="scientific">Wolbachia pipientis</name>
    <dbReference type="NCBI Taxonomy" id="955"/>
    <lineage>
        <taxon>Bacteria</taxon>
        <taxon>Pseudomonadati</taxon>
        <taxon>Pseudomonadota</taxon>
        <taxon>Alphaproteobacteria</taxon>
        <taxon>Rickettsiales</taxon>
        <taxon>Anaplasmataceae</taxon>
        <taxon>Wolbachieae</taxon>
        <taxon>Wolbachia</taxon>
    </lineage>
</organism>
<name>A0A6I6CGX4_WOLPI</name>
<evidence type="ECO:0000256" key="11">
    <source>
        <dbReference type="ARBA" id="ARBA00023010"/>
    </source>
</evidence>
<protein>
    <recommendedName>
        <fullName evidence="5">Sec translocon accessory complex subunit YajC</fullName>
    </recommendedName>
</protein>
<evidence type="ECO:0000256" key="9">
    <source>
        <dbReference type="ARBA" id="ARBA00022927"/>
    </source>
</evidence>
<evidence type="ECO:0000256" key="4">
    <source>
        <dbReference type="ARBA" id="ARBA00011718"/>
    </source>
</evidence>
<comment type="subunit">
    <text evidence="4">Part of the SecDF-YidC-YajC translocase complex. The SecDF-YidC-YajC translocase forms a supercomplex with SecYEG, called the holo-translocon (HTL).</text>
</comment>
<keyword evidence="8 13" id="KW-0812">Transmembrane</keyword>
<gene>
    <name evidence="14" type="primary">yajC</name>
    <name evidence="14" type="ORF">E0495_01700</name>
</gene>
<evidence type="ECO:0000256" key="10">
    <source>
        <dbReference type="ARBA" id="ARBA00022989"/>
    </source>
</evidence>
<comment type="subcellular location">
    <subcellularLocation>
        <location evidence="2">Cell inner membrane</location>
        <topology evidence="2">Single-pass membrane protein</topology>
    </subcellularLocation>
</comment>
<comment type="function">
    <text evidence="1">The SecYEG-SecDF-YajC-YidC holo-translocon (HTL) protein secretase/insertase is a supercomplex required for protein secretion, insertion of proteins into membranes, and assembly of membrane protein complexes. While the SecYEG complex is essential for assembly of a number of proteins and complexes, the SecDF-YajC-YidC subcomplex facilitates these functions.</text>
</comment>
<dbReference type="NCBIfam" id="TIGR00739">
    <property type="entry name" value="yajC"/>
    <property type="match status" value="1"/>
</dbReference>
<proteinExistence type="inferred from homology"/>
<dbReference type="PRINTS" id="PR01853">
    <property type="entry name" value="YAJCTRNLCASE"/>
</dbReference>
<dbReference type="RefSeq" id="WP_155968557.1">
    <property type="nucleotide sequence ID" value="NZ_CP037426.1"/>
</dbReference>
<evidence type="ECO:0000256" key="2">
    <source>
        <dbReference type="ARBA" id="ARBA00004377"/>
    </source>
</evidence>
<evidence type="ECO:0000256" key="5">
    <source>
        <dbReference type="ARBA" id="ARBA00014962"/>
    </source>
</evidence>
<dbReference type="GO" id="GO:0015031">
    <property type="term" value="P:protein transport"/>
    <property type="evidence" value="ECO:0007669"/>
    <property type="project" value="UniProtKB-KW"/>
</dbReference>
<dbReference type="InterPro" id="IPR003849">
    <property type="entry name" value="Preprotein_translocase_YajC"/>
</dbReference>
<dbReference type="GO" id="GO:0005886">
    <property type="term" value="C:plasma membrane"/>
    <property type="evidence" value="ECO:0007669"/>
    <property type="project" value="UniProtKB-SubCell"/>
</dbReference>
<keyword evidence="10 13" id="KW-1133">Transmembrane helix</keyword>
<keyword evidence="7" id="KW-1003">Cell membrane</keyword>
<keyword evidence="9" id="KW-0653">Protein transport</keyword>
<dbReference type="PANTHER" id="PTHR33909:SF1">
    <property type="entry name" value="SEC TRANSLOCON ACCESSORY COMPLEX SUBUNIT YAJC"/>
    <property type="match status" value="1"/>
</dbReference>
<evidence type="ECO:0000256" key="3">
    <source>
        <dbReference type="ARBA" id="ARBA00006742"/>
    </source>
</evidence>
<evidence type="ECO:0000256" key="13">
    <source>
        <dbReference type="SAM" id="Phobius"/>
    </source>
</evidence>
<evidence type="ECO:0000313" key="15">
    <source>
        <dbReference type="Proteomes" id="UP000422744"/>
    </source>
</evidence>
<reference evidence="14 15" key="1">
    <citation type="submission" date="2019-03" db="EMBL/GenBank/DDBJ databases">
        <title>Wolbachia endosymbiont of Haematobia irritans wIrr.</title>
        <authorList>
            <person name="Parry R.H."/>
            <person name="Asgari S."/>
        </authorList>
    </citation>
    <scope>NUCLEOTIDE SEQUENCE [LARGE SCALE GENOMIC DNA]</scope>
    <source>
        <strain evidence="15">wIrr</strain>
    </source>
</reference>
<keyword evidence="12 13" id="KW-0472">Membrane</keyword>
<evidence type="ECO:0000313" key="14">
    <source>
        <dbReference type="EMBL" id="QGT16020.1"/>
    </source>
</evidence>
<keyword evidence="11" id="KW-0811">Translocation</keyword>
<accession>A0A6I6CGX4</accession>
<comment type="similarity">
    <text evidence="3">Belongs to the YajC family.</text>
</comment>
<evidence type="ECO:0000256" key="6">
    <source>
        <dbReference type="ARBA" id="ARBA00022448"/>
    </source>
</evidence>
<dbReference type="EMBL" id="CP037426">
    <property type="protein sequence ID" value="QGT16020.1"/>
    <property type="molecule type" value="Genomic_DNA"/>
</dbReference>
<dbReference type="Pfam" id="PF02699">
    <property type="entry name" value="YajC"/>
    <property type="match status" value="1"/>
</dbReference>
<sequence>MLISEVFAADATSNTSSIGASFASFTPLILIFVVFYFLIIRPQQKKLKEHRKMIDQIKRGDTVITSGGIIGEVNKVDGANAQFIIEIAPKVEIKVLKSAISEVLSKETQKVAAKPIKKVKSKE</sequence>
<dbReference type="AlphaFoldDB" id="A0A6I6CGX4"/>
<evidence type="ECO:0000256" key="8">
    <source>
        <dbReference type="ARBA" id="ARBA00022692"/>
    </source>
</evidence>
<evidence type="ECO:0000256" key="12">
    <source>
        <dbReference type="ARBA" id="ARBA00023136"/>
    </source>
</evidence>
<keyword evidence="6" id="KW-0813">Transport</keyword>
<dbReference type="Proteomes" id="UP000422744">
    <property type="component" value="Chromosome"/>
</dbReference>
<dbReference type="PANTHER" id="PTHR33909">
    <property type="entry name" value="SEC TRANSLOCON ACCESSORY COMPLEX SUBUNIT YAJC"/>
    <property type="match status" value="1"/>
</dbReference>
<evidence type="ECO:0000256" key="7">
    <source>
        <dbReference type="ARBA" id="ARBA00022475"/>
    </source>
</evidence>
<dbReference type="SMART" id="SM01323">
    <property type="entry name" value="YajC"/>
    <property type="match status" value="1"/>
</dbReference>